<gene>
    <name evidence="8" type="ORF">K7X08_000232</name>
</gene>
<evidence type="ECO:0000256" key="1">
    <source>
        <dbReference type="ARBA" id="ARBA00022723"/>
    </source>
</evidence>
<dbReference type="EMBL" id="JAJAGQ010000010">
    <property type="protein sequence ID" value="KAJ8550862.1"/>
    <property type="molecule type" value="Genomic_DNA"/>
</dbReference>
<dbReference type="OrthoDB" id="5421909at2759"/>
<dbReference type="GO" id="GO:0009055">
    <property type="term" value="F:electron transfer activity"/>
    <property type="evidence" value="ECO:0007669"/>
    <property type="project" value="InterPro"/>
</dbReference>
<evidence type="ECO:0000256" key="4">
    <source>
        <dbReference type="ARBA" id="ARBA00023180"/>
    </source>
</evidence>
<dbReference type="InterPro" id="IPR003245">
    <property type="entry name" value="Phytocyanin_dom"/>
</dbReference>
<dbReference type="FunFam" id="2.60.40.420:FF:000034">
    <property type="entry name" value="Cupredoxin superfamily protein"/>
    <property type="match status" value="1"/>
</dbReference>
<protein>
    <recommendedName>
        <fullName evidence="7">Phytocyanin domain-containing protein</fullName>
    </recommendedName>
</protein>
<dbReference type="PANTHER" id="PTHR33021:SF325">
    <property type="entry name" value="PHYTOCYANIN DOMAIN-CONTAINING PROTEIN"/>
    <property type="match status" value="1"/>
</dbReference>
<feature type="domain" description="Phytocyanin" evidence="7">
    <location>
        <begin position="26"/>
        <end position="130"/>
    </location>
</feature>
<sequence>MDKFIRMVIFGALAVAILLQVTTAQTEHVVGDDMGWTIPINGPTAYTSWASDRTFKVGDTLVFKFSTNNHDVQEVSISSFEECSTDNAIGESITTGPANVTLESPGDHYYICTMGKHCKAGQKLAITVSGTDTPGANDLTSNTRAQNALPPPSSSTIVFASFLFSLSLIALGIFL</sequence>
<feature type="chain" id="PRO_5040186767" description="Phytocyanin domain-containing protein" evidence="6">
    <location>
        <begin position="25"/>
        <end position="175"/>
    </location>
</feature>
<accession>A0A9Q1M345</accession>
<dbReference type="SUPFAM" id="SSF49503">
    <property type="entry name" value="Cupredoxins"/>
    <property type="match status" value="1"/>
</dbReference>
<evidence type="ECO:0000313" key="8">
    <source>
        <dbReference type="EMBL" id="KAJ8550862.1"/>
    </source>
</evidence>
<keyword evidence="1" id="KW-0479">Metal-binding</keyword>
<dbReference type="Proteomes" id="UP001152561">
    <property type="component" value="Unassembled WGS sequence"/>
</dbReference>
<keyword evidence="3" id="KW-1015">Disulfide bond</keyword>
<proteinExistence type="predicted"/>
<evidence type="ECO:0000313" key="9">
    <source>
        <dbReference type="Proteomes" id="UP001152561"/>
    </source>
</evidence>
<reference evidence="9" key="1">
    <citation type="journal article" date="2023" name="Proc. Natl. Acad. Sci. U.S.A.">
        <title>Genomic and structural basis for evolution of tropane alkaloid biosynthesis.</title>
        <authorList>
            <person name="Wanga Y.-J."/>
            <person name="Taina T."/>
            <person name="Yua J.-Y."/>
            <person name="Lia J."/>
            <person name="Xua B."/>
            <person name="Chenc J."/>
            <person name="D'Auriad J.C."/>
            <person name="Huanga J.-P."/>
            <person name="Huanga S.-X."/>
        </authorList>
    </citation>
    <scope>NUCLEOTIDE SEQUENCE [LARGE SCALE GENOMIC DNA]</scope>
    <source>
        <strain evidence="9">cv. KIB-2019</strain>
    </source>
</reference>
<evidence type="ECO:0000259" key="7">
    <source>
        <dbReference type="PROSITE" id="PS51485"/>
    </source>
</evidence>
<dbReference type="Pfam" id="PF02298">
    <property type="entry name" value="Cu_bind_like"/>
    <property type="match status" value="1"/>
</dbReference>
<feature type="signal peptide" evidence="6">
    <location>
        <begin position="1"/>
        <end position="24"/>
    </location>
</feature>
<evidence type="ECO:0000256" key="5">
    <source>
        <dbReference type="SAM" id="Phobius"/>
    </source>
</evidence>
<keyword evidence="5" id="KW-0812">Transmembrane</keyword>
<keyword evidence="5" id="KW-1133">Transmembrane helix</keyword>
<dbReference type="PROSITE" id="PS00196">
    <property type="entry name" value="COPPER_BLUE"/>
    <property type="match status" value="1"/>
</dbReference>
<dbReference type="GO" id="GO:0046872">
    <property type="term" value="F:metal ion binding"/>
    <property type="evidence" value="ECO:0007669"/>
    <property type="project" value="UniProtKB-KW"/>
</dbReference>
<feature type="transmembrane region" description="Helical" evidence="5">
    <location>
        <begin position="156"/>
        <end position="174"/>
    </location>
</feature>
<keyword evidence="9" id="KW-1185">Reference proteome</keyword>
<dbReference type="InterPro" id="IPR008972">
    <property type="entry name" value="Cupredoxin"/>
</dbReference>
<evidence type="ECO:0000256" key="3">
    <source>
        <dbReference type="ARBA" id="ARBA00023157"/>
    </source>
</evidence>
<dbReference type="PANTHER" id="PTHR33021">
    <property type="entry name" value="BLUE COPPER PROTEIN"/>
    <property type="match status" value="1"/>
</dbReference>
<name>A0A9Q1M345_9SOLA</name>
<evidence type="ECO:0000256" key="6">
    <source>
        <dbReference type="SAM" id="SignalP"/>
    </source>
</evidence>
<dbReference type="AlphaFoldDB" id="A0A9Q1M345"/>
<evidence type="ECO:0000256" key="2">
    <source>
        <dbReference type="ARBA" id="ARBA00023008"/>
    </source>
</evidence>
<dbReference type="GO" id="GO:0005886">
    <property type="term" value="C:plasma membrane"/>
    <property type="evidence" value="ECO:0007669"/>
    <property type="project" value="TreeGrafter"/>
</dbReference>
<organism evidence="8 9">
    <name type="scientific">Anisodus acutangulus</name>
    <dbReference type="NCBI Taxonomy" id="402998"/>
    <lineage>
        <taxon>Eukaryota</taxon>
        <taxon>Viridiplantae</taxon>
        <taxon>Streptophyta</taxon>
        <taxon>Embryophyta</taxon>
        <taxon>Tracheophyta</taxon>
        <taxon>Spermatophyta</taxon>
        <taxon>Magnoliopsida</taxon>
        <taxon>eudicotyledons</taxon>
        <taxon>Gunneridae</taxon>
        <taxon>Pentapetalae</taxon>
        <taxon>asterids</taxon>
        <taxon>lamiids</taxon>
        <taxon>Solanales</taxon>
        <taxon>Solanaceae</taxon>
        <taxon>Solanoideae</taxon>
        <taxon>Hyoscyameae</taxon>
        <taxon>Anisodus</taxon>
    </lineage>
</organism>
<dbReference type="InterPro" id="IPR039391">
    <property type="entry name" value="Phytocyanin-like"/>
</dbReference>
<dbReference type="InterPro" id="IPR028871">
    <property type="entry name" value="BlueCu_1_BS"/>
</dbReference>
<keyword evidence="2" id="KW-0186">Copper</keyword>
<dbReference type="CDD" id="cd13920">
    <property type="entry name" value="Stellacyanin"/>
    <property type="match status" value="1"/>
</dbReference>
<keyword evidence="5" id="KW-0472">Membrane</keyword>
<keyword evidence="4" id="KW-0325">Glycoprotein</keyword>
<comment type="caution">
    <text evidence="8">The sequence shown here is derived from an EMBL/GenBank/DDBJ whole genome shotgun (WGS) entry which is preliminary data.</text>
</comment>
<dbReference type="PROSITE" id="PS51485">
    <property type="entry name" value="PHYTOCYANIN"/>
    <property type="match status" value="1"/>
</dbReference>
<dbReference type="Gene3D" id="2.60.40.420">
    <property type="entry name" value="Cupredoxins - blue copper proteins"/>
    <property type="match status" value="1"/>
</dbReference>
<keyword evidence="6" id="KW-0732">Signal</keyword>